<dbReference type="Pfam" id="PF17100">
    <property type="entry name" value="NACHT_N"/>
    <property type="match status" value="1"/>
</dbReference>
<sequence length="408" mass="46376">MGVCKWIKAKWGRKKPPAPRDGLSTPPCPSDANTANPAVVEVSSTSPSKASTTNAVMVSSVKASSAPHTLVAPSHAASSSNLRERLWNKAYDQARIEDPDTVNGYEMILSAQLHQEDPDFLNPSHTDFTDNTTPENKIEQDTEKRKKQMRQLVQNGLQKIKKEINIKQGIESGVQVAMVFKEVVDKAVQASSEAALAWVGVCIGLQILTNPLTEANSNQQGIEYVVRRMNWYWELSRLLLDMNIKPDQQGLRGVLEEKVTQLYAQLLLFQMKSVCYYYRRRFRVFVRDLVKLDNWDGKLDNIKDAEAAVRQDSSQYNTQKILNHLSDILKSGESQISAIQQQTKEQEAMHETDEDNKCLKDLRVTDPRDDKKRIEGLKGGLLKDSYKWILENSQFKKWRNEDDPQSRL</sequence>
<dbReference type="RefSeq" id="XP_033391806.1">
    <property type="nucleotide sequence ID" value="XM_033544536.1"/>
</dbReference>
<dbReference type="OrthoDB" id="538223at2759"/>
<name>A0A6A6AXW2_9PEZI</name>
<proteinExistence type="predicted"/>
<feature type="region of interest" description="Disordered" evidence="1">
    <location>
        <begin position="11"/>
        <end position="38"/>
    </location>
</feature>
<keyword evidence="4" id="KW-1185">Reference proteome</keyword>
<feature type="non-terminal residue" evidence="3">
    <location>
        <position position="1"/>
    </location>
</feature>
<feature type="non-terminal residue" evidence="3">
    <location>
        <position position="408"/>
    </location>
</feature>
<dbReference type="GeneID" id="54302032"/>
<evidence type="ECO:0000256" key="1">
    <source>
        <dbReference type="SAM" id="MobiDB-lite"/>
    </source>
</evidence>
<accession>A0A6A6AXW2</accession>
<gene>
    <name evidence="3" type="ORF">K452DRAFT_322662</name>
</gene>
<protein>
    <recommendedName>
        <fullName evidence="2">NWD NACHT-NTPase N-terminal domain-containing protein</fullName>
    </recommendedName>
</protein>
<feature type="domain" description="NWD NACHT-NTPase N-terminal" evidence="2">
    <location>
        <begin position="84"/>
        <end position="312"/>
    </location>
</feature>
<organism evidence="3 4">
    <name type="scientific">Aplosporella prunicola CBS 121167</name>
    <dbReference type="NCBI Taxonomy" id="1176127"/>
    <lineage>
        <taxon>Eukaryota</taxon>
        <taxon>Fungi</taxon>
        <taxon>Dikarya</taxon>
        <taxon>Ascomycota</taxon>
        <taxon>Pezizomycotina</taxon>
        <taxon>Dothideomycetes</taxon>
        <taxon>Dothideomycetes incertae sedis</taxon>
        <taxon>Botryosphaeriales</taxon>
        <taxon>Aplosporellaceae</taxon>
        <taxon>Aplosporella</taxon>
    </lineage>
</organism>
<evidence type="ECO:0000313" key="3">
    <source>
        <dbReference type="EMBL" id="KAF2136088.1"/>
    </source>
</evidence>
<feature type="region of interest" description="Disordered" evidence="1">
    <location>
        <begin position="124"/>
        <end position="145"/>
    </location>
</feature>
<dbReference type="EMBL" id="ML995535">
    <property type="protein sequence ID" value="KAF2136088.1"/>
    <property type="molecule type" value="Genomic_DNA"/>
</dbReference>
<feature type="compositionally biased region" description="Polar residues" evidence="1">
    <location>
        <begin position="124"/>
        <end position="135"/>
    </location>
</feature>
<dbReference type="AlphaFoldDB" id="A0A6A6AXW2"/>
<reference evidence="3" key="1">
    <citation type="journal article" date="2020" name="Stud. Mycol.">
        <title>101 Dothideomycetes genomes: a test case for predicting lifestyles and emergence of pathogens.</title>
        <authorList>
            <person name="Haridas S."/>
            <person name="Albert R."/>
            <person name="Binder M."/>
            <person name="Bloem J."/>
            <person name="Labutti K."/>
            <person name="Salamov A."/>
            <person name="Andreopoulos B."/>
            <person name="Baker S."/>
            <person name="Barry K."/>
            <person name="Bills G."/>
            <person name="Bluhm B."/>
            <person name="Cannon C."/>
            <person name="Castanera R."/>
            <person name="Culley D."/>
            <person name="Daum C."/>
            <person name="Ezra D."/>
            <person name="Gonzalez J."/>
            <person name="Henrissat B."/>
            <person name="Kuo A."/>
            <person name="Liang C."/>
            <person name="Lipzen A."/>
            <person name="Lutzoni F."/>
            <person name="Magnuson J."/>
            <person name="Mondo S."/>
            <person name="Nolan M."/>
            <person name="Ohm R."/>
            <person name="Pangilinan J."/>
            <person name="Park H.-J."/>
            <person name="Ramirez L."/>
            <person name="Alfaro M."/>
            <person name="Sun H."/>
            <person name="Tritt A."/>
            <person name="Yoshinaga Y."/>
            <person name="Zwiers L.-H."/>
            <person name="Turgeon B."/>
            <person name="Goodwin S."/>
            <person name="Spatafora J."/>
            <person name="Crous P."/>
            <person name="Grigoriev I."/>
        </authorList>
    </citation>
    <scope>NUCLEOTIDE SEQUENCE</scope>
    <source>
        <strain evidence="3">CBS 121167</strain>
    </source>
</reference>
<dbReference type="InterPro" id="IPR031359">
    <property type="entry name" value="NACHT_N"/>
</dbReference>
<evidence type="ECO:0000313" key="4">
    <source>
        <dbReference type="Proteomes" id="UP000799438"/>
    </source>
</evidence>
<dbReference type="Proteomes" id="UP000799438">
    <property type="component" value="Unassembled WGS sequence"/>
</dbReference>
<evidence type="ECO:0000259" key="2">
    <source>
        <dbReference type="Pfam" id="PF17100"/>
    </source>
</evidence>